<evidence type="ECO:0000256" key="10">
    <source>
        <dbReference type="ARBA" id="ARBA00023136"/>
    </source>
</evidence>
<evidence type="ECO:0000256" key="5">
    <source>
        <dbReference type="ARBA" id="ARBA00022475"/>
    </source>
</evidence>
<dbReference type="GeneID" id="79842551"/>
<evidence type="ECO:0000256" key="13">
    <source>
        <dbReference type="ARBA" id="ARBA00031148"/>
    </source>
</evidence>
<evidence type="ECO:0000256" key="4">
    <source>
        <dbReference type="ARBA" id="ARBA00022448"/>
    </source>
</evidence>
<evidence type="ECO:0000313" key="19">
    <source>
        <dbReference type="Proteomes" id="UP000070326"/>
    </source>
</evidence>
<keyword evidence="4" id="KW-0813">Transport</keyword>
<comment type="cofactor">
    <cofactor evidence="1">
        <name>heme b</name>
        <dbReference type="ChEBI" id="CHEBI:60344"/>
    </cofactor>
</comment>
<organism evidence="17 19">
    <name type="scientific">Peptostreptococcus anaerobius</name>
    <dbReference type="NCBI Taxonomy" id="1261"/>
    <lineage>
        <taxon>Bacteria</taxon>
        <taxon>Bacillati</taxon>
        <taxon>Bacillota</taxon>
        <taxon>Clostridia</taxon>
        <taxon>Peptostreptococcales</taxon>
        <taxon>Peptostreptococcaceae</taxon>
        <taxon>Peptostreptococcus</taxon>
    </lineage>
</organism>
<dbReference type="InterPro" id="IPR050902">
    <property type="entry name" value="ABC_Transporter_SBP"/>
</dbReference>
<dbReference type="PANTHER" id="PTHR30535">
    <property type="entry name" value="VITAMIN B12-BINDING PROTEIN"/>
    <property type="match status" value="1"/>
</dbReference>
<evidence type="ECO:0000256" key="7">
    <source>
        <dbReference type="ARBA" id="ARBA00022723"/>
    </source>
</evidence>
<dbReference type="EMBL" id="UGTB01000004">
    <property type="protein sequence ID" value="SUB60615.1"/>
    <property type="molecule type" value="Genomic_DNA"/>
</dbReference>
<evidence type="ECO:0000256" key="9">
    <source>
        <dbReference type="ARBA" id="ARBA00023004"/>
    </source>
</evidence>
<dbReference type="PROSITE" id="PS50983">
    <property type="entry name" value="FE_B12_PBP"/>
    <property type="match status" value="1"/>
</dbReference>
<accession>A0A135YX50</accession>
<gene>
    <name evidence="18" type="primary">isdE</name>
    <name evidence="17" type="ORF">HMPREF3195_00455</name>
    <name evidence="18" type="ORF">NCTC11460_00522</name>
</gene>
<feature type="signal peptide" evidence="15">
    <location>
        <begin position="1"/>
        <end position="23"/>
    </location>
</feature>
<comment type="similarity">
    <text evidence="2">Belongs to the bacterial solute-binding protein 8 family.</text>
</comment>
<dbReference type="Pfam" id="PF01497">
    <property type="entry name" value="Peripla_BP_2"/>
    <property type="match status" value="1"/>
</dbReference>
<dbReference type="Gene3D" id="3.40.50.1980">
    <property type="entry name" value="Nitrogenase molybdenum iron protein domain"/>
    <property type="match status" value="2"/>
</dbReference>
<evidence type="ECO:0000256" key="8">
    <source>
        <dbReference type="ARBA" id="ARBA00022729"/>
    </source>
</evidence>
<dbReference type="SUPFAM" id="SSF53807">
    <property type="entry name" value="Helical backbone' metal receptor"/>
    <property type="match status" value="1"/>
</dbReference>
<sequence length="306" mass="34336">MTRLGKKLVLVGLVSLLSIVFTACVDQHPGGKDGQIESLSQIPQIDNPRIIATSPATVEIMDGLDVDLVGVPDSKISKLPKRYDSATKVGMAMSPDMEIVKGLNPDWVFSPVSLVSDLQPKYKNAGLRYGFLNLNNIPGMYKSISDLGVVLNRQSEAEKMVKEYEDFMKEYKERHKDKKKLKVLVLMGLPGSYVVATNQSYVGSLVELAGGQNVFESDTDQFINISTEDMLKKNPDLILRTAHAMPQEVMKMFLDEFKTNDIWSHFEAVKKDRVYDLDYKKFGMSAKFNYPDALEDLDKIFYGGDK</sequence>
<evidence type="ECO:0000256" key="2">
    <source>
        <dbReference type="ARBA" id="ARBA00008814"/>
    </source>
</evidence>
<evidence type="ECO:0000256" key="3">
    <source>
        <dbReference type="ARBA" id="ARBA00015862"/>
    </source>
</evidence>
<protein>
    <recommendedName>
        <fullName evidence="3">High-affinity heme uptake system protein IsdE</fullName>
    </recommendedName>
    <alternativeName>
        <fullName evidence="14">Iron-regulated surface determinant protein E</fullName>
    </alternativeName>
    <alternativeName>
        <fullName evidence="13">Staphylococcal iron-regulated protein F</fullName>
    </alternativeName>
</protein>
<keyword evidence="11" id="KW-0564">Palmitate</keyword>
<name>A0A135YX50_9FIRM</name>
<dbReference type="GO" id="GO:0020037">
    <property type="term" value="F:heme binding"/>
    <property type="evidence" value="ECO:0007669"/>
    <property type="project" value="InterPro"/>
</dbReference>
<dbReference type="PROSITE" id="PS51257">
    <property type="entry name" value="PROKAR_LIPOPROTEIN"/>
    <property type="match status" value="1"/>
</dbReference>
<dbReference type="PANTHER" id="PTHR30535:SF36">
    <property type="entry name" value="HIGH-AFFINITY HEME UPTAKE SYSTEM PROTEIN ISDE"/>
    <property type="match status" value="1"/>
</dbReference>
<evidence type="ECO:0000256" key="6">
    <source>
        <dbReference type="ARBA" id="ARBA00022617"/>
    </source>
</evidence>
<dbReference type="GO" id="GO:0016020">
    <property type="term" value="C:membrane"/>
    <property type="evidence" value="ECO:0007669"/>
    <property type="project" value="InterPro"/>
</dbReference>
<evidence type="ECO:0000256" key="14">
    <source>
        <dbReference type="ARBA" id="ARBA00031463"/>
    </source>
</evidence>
<keyword evidence="7" id="KW-0479">Metal-binding</keyword>
<dbReference type="EMBL" id="LSQZ01000015">
    <property type="protein sequence ID" value="KXI13984.1"/>
    <property type="molecule type" value="Genomic_DNA"/>
</dbReference>
<dbReference type="AlphaFoldDB" id="A0A135YX50"/>
<keyword evidence="8 15" id="KW-0732">Signal</keyword>
<dbReference type="STRING" id="1261.HMPREF3195_00455"/>
<dbReference type="GO" id="GO:0046872">
    <property type="term" value="F:metal ion binding"/>
    <property type="evidence" value="ECO:0007669"/>
    <property type="project" value="UniProtKB-KW"/>
</dbReference>
<keyword evidence="10" id="KW-0472">Membrane</keyword>
<evidence type="ECO:0000313" key="17">
    <source>
        <dbReference type="EMBL" id="KXI13984.1"/>
    </source>
</evidence>
<keyword evidence="9" id="KW-0408">Iron</keyword>
<dbReference type="InterPro" id="IPR019957">
    <property type="entry name" value="ABC_transptr_haem-bd_IsdE"/>
</dbReference>
<dbReference type="NCBIfam" id="TIGR03659">
    <property type="entry name" value="IsdE"/>
    <property type="match status" value="1"/>
</dbReference>
<evidence type="ECO:0000256" key="12">
    <source>
        <dbReference type="ARBA" id="ARBA00023288"/>
    </source>
</evidence>
<evidence type="ECO:0000313" key="20">
    <source>
        <dbReference type="Proteomes" id="UP000255101"/>
    </source>
</evidence>
<reference evidence="18 20" key="2">
    <citation type="submission" date="2018-06" db="EMBL/GenBank/DDBJ databases">
        <authorList>
            <consortium name="Pathogen Informatics"/>
            <person name="Doyle S."/>
        </authorList>
    </citation>
    <scope>NUCLEOTIDE SEQUENCE [LARGE SCALE GENOMIC DNA]</scope>
    <source>
        <strain evidence="18 20">NCTC11460</strain>
    </source>
</reference>
<proteinExistence type="inferred from homology"/>
<evidence type="ECO:0000256" key="1">
    <source>
        <dbReference type="ARBA" id="ARBA00001970"/>
    </source>
</evidence>
<dbReference type="eggNOG" id="COG0614">
    <property type="taxonomic scope" value="Bacteria"/>
</dbReference>
<evidence type="ECO:0000313" key="18">
    <source>
        <dbReference type="EMBL" id="SUB60615.1"/>
    </source>
</evidence>
<evidence type="ECO:0000259" key="16">
    <source>
        <dbReference type="PROSITE" id="PS50983"/>
    </source>
</evidence>
<reference evidence="17 19" key="1">
    <citation type="submission" date="2016-02" db="EMBL/GenBank/DDBJ databases">
        <authorList>
            <person name="Wen L."/>
            <person name="He K."/>
            <person name="Yang H."/>
        </authorList>
    </citation>
    <scope>NUCLEOTIDE SEQUENCE [LARGE SCALE GENOMIC DNA]</scope>
    <source>
        <strain evidence="17 19">MJR8628A</strain>
    </source>
</reference>
<evidence type="ECO:0000256" key="15">
    <source>
        <dbReference type="SAM" id="SignalP"/>
    </source>
</evidence>
<evidence type="ECO:0000256" key="11">
    <source>
        <dbReference type="ARBA" id="ARBA00023139"/>
    </source>
</evidence>
<keyword evidence="12" id="KW-0449">Lipoprotein</keyword>
<dbReference type="Proteomes" id="UP000070326">
    <property type="component" value="Unassembled WGS sequence"/>
</dbReference>
<dbReference type="GO" id="GO:0071281">
    <property type="term" value="P:cellular response to iron ion"/>
    <property type="evidence" value="ECO:0007669"/>
    <property type="project" value="TreeGrafter"/>
</dbReference>
<dbReference type="RefSeq" id="WP_002843570.1">
    <property type="nucleotide sequence ID" value="NZ_CAMPYD010000024.1"/>
</dbReference>
<dbReference type="GO" id="GO:0015886">
    <property type="term" value="P:heme transport"/>
    <property type="evidence" value="ECO:0007669"/>
    <property type="project" value="InterPro"/>
</dbReference>
<dbReference type="InterPro" id="IPR002491">
    <property type="entry name" value="ABC_transptr_periplasmic_BD"/>
</dbReference>
<keyword evidence="5" id="KW-1003">Cell membrane</keyword>
<dbReference type="Proteomes" id="UP000255101">
    <property type="component" value="Unassembled WGS sequence"/>
</dbReference>
<keyword evidence="6" id="KW-0349">Heme</keyword>
<dbReference type="PATRIC" id="fig|1261.3.peg.1273"/>
<feature type="chain" id="PRO_5038211853" description="High-affinity heme uptake system protein IsdE" evidence="15">
    <location>
        <begin position="24"/>
        <end position="306"/>
    </location>
</feature>
<feature type="domain" description="Fe/B12 periplasmic-binding" evidence="16">
    <location>
        <begin position="49"/>
        <end position="305"/>
    </location>
</feature>